<feature type="domain" description="Calcineurin-like phosphoesterase" evidence="1">
    <location>
        <begin position="1"/>
        <end position="92"/>
    </location>
</feature>
<evidence type="ECO:0000259" key="1">
    <source>
        <dbReference type="Pfam" id="PF00149"/>
    </source>
</evidence>
<gene>
    <name evidence="2" type="ORF">H8E29_02470</name>
</gene>
<dbReference type="InterPro" id="IPR004843">
    <property type="entry name" value="Calcineurin-like_PHP"/>
</dbReference>
<dbReference type="SUPFAM" id="SSF56300">
    <property type="entry name" value="Metallo-dependent phosphatases"/>
    <property type="match status" value="1"/>
</dbReference>
<dbReference type="AlphaFoldDB" id="A0A8J6NJN6"/>
<reference evidence="2 3" key="1">
    <citation type="submission" date="2020-08" db="EMBL/GenBank/DDBJ databases">
        <title>Bridging the membrane lipid divide: bacteria of the FCB group superphylum have the potential to synthesize archaeal ether lipids.</title>
        <authorList>
            <person name="Villanueva L."/>
            <person name="Von Meijenfeldt F.A.B."/>
            <person name="Westbye A.B."/>
            <person name="Yadav S."/>
            <person name="Hopmans E.C."/>
            <person name="Dutilh B.E."/>
            <person name="Sinninghe Damste J.S."/>
        </authorList>
    </citation>
    <scope>NUCLEOTIDE SEQUENCE [LARGE SCALE GENOMIC DNA]</scope>
    <source>
        <strain evidence="2">NIOZ-UU36</strain>
    </source>
</reference>
<protein>
    <submittedName>
        <fullName evidence="2">Metallophosphoesterase</fullName>
    </submittedName>
</protein>
<dbReference type="GO" id="GO:0016787">
    <property type="term" value="F:hydrolase activity"/>
    <property type="evidence" value="ECO:0007669"/>
    <property type="project" value="InterPro"/>
</dbReference>
<accession>A0A8J6NJN6</accession>
<dbReference type="Pfam" id="PF00149">
    <property type="entry name" value="Metallophos"/>
    <property type="match status" value="1"/>
</dbReference>
<dbReference type="InterPro" id="IPR029052">
    <property type="entry name" value="Metallo-depent_PP-like"/>
</dbReference>
<dbReference type="Proteomes" id="UP000614469">
    <property type="component" value="Unassembled WGS sequence"/>
</dbReference>
<evidence type="ECO:0000313" key="2">
    <source>
        <dbReference type="EMBL" id="MBC8334105.1"/>
    </source>
</evidence>
<name>A0A8J6NJN6_9CHLR</name>
<comment type="caution">
    <text evidence="2">The sequence shown here is derived from an EMBL/GenBank/DDBJ whole genome shotgun (WGS) entry which is preliminary data.</text>
</comment>
<sequence length="181" mass="20474">MSIWFTSDTHFGHANIIQYCDRPFTTLSEMDEGLIANWNQVIQPNDILYHLGDFTLGGQEQATNYFARLNGKISIVPGGHDKKWASKGEYLSKSGHPIVILPPLATIKLNISGVEQPQLIVLCHYAMRVWDRSHYGSWHLYGHSHCGLPSYPNSRDVGIDCWNYFPVSLEQISDEIGKAEK</sequence>
<dbReference type="EMBL" id="JACNJN010000047">
    <property type="protein sequence ID" value="MBC8334105.1"/>
    <property type="molecule type" value="Genomic_DNA"/>
</dbReference>
<proteinExistence type="predicted"/>
<dbReference type="Gene3D" id="3.60.21.10">
    <property type="match status" value="1"/>
</dbReference>
<organism evidence="2 3">
    <name type="scientific">Candidatus Desulfolinea nitratireducens</name>
    <dbReference type="NCBI Taxonomy" id="2841698"/>
    <lineage>
        <taxon>Bacteria</taxon>
        <taxon>Bacillati</taxon>
        <taxon>Chloroflexota</taxon>
        <taxon>Anaerolineae</taxon>
        <taxon>Anaerolineales</taxon>
        <taxon>Anaerolineales incertae sedis</taxon>
        <taxon>Candidatus Desulfolinea</taxon>
    </lineage>
</organism>
<evidence type="ECO:0000313" key="3">
    <source>
        <dbReference type="Proteomes" id="UP000614469"/>
    </source>
</evidence>